<evidence type="ECO:0008006" key="4">
    <source>
        <dbReference type="Google" id="ProtNLM"/>
    </source>
</evidence>
<comment type="caution">
    <text evidence="2">The sequence shown here is derived from an EMBL/GenBank/DDBJ whole genome shotgun (WGS) entry which is preliminary data.</text>
</comment>
<proteinExistence type="predicted"/>
<evidence type="ECO:0000313" key="3">
    <source>
        <dbReference type="Proteomes" id="UP001144280"/>
    </source>
</evidence>
<keyword evidence="1" id="KW-1133">Transmembrane helix</keyword>
<reference evidence="2" key="1">
    <citation type="submission" date="2022-12" db="EMBL/GenBank/DDBJ databases">
        <title>New Phytohabitans aurantiacus sp. RD004123 nov., an actinomycete isolated from soil.</title>
        <authorList>
            <person name="Triningsih D.W."/>
            <person name="Harunari E."/>
            <person name="Igarashi Y."/>
        </authorList>
    </citation>
    <scope>NUCLEOTIDE SEQUENCE</scope>
    <source>
        <strain evidence="2">RD004123</strain>
    </source>
</reference>
<protein>
    <recommendedName>
        <fullName evidence="4">GtrA-like protein domain-containing protein</fullName>
    </recommendedName>
</protein>
<accession>A0ABQ5R3X9</accession>
<feature type="transmembrane region" description="Helical" evidence="1">
    <location>
        <begin position="20"/>
        <end position="38"/>
    </location>
</feature>
<dbReference type="EMBL" id="BSDI01000040">
    <property type="protein sequence ID" value="GLI01033.1"/>
    <property type="molecule type" value="Genomic_DNA"/>
</dbReference>
<keyword evidence="1" id="KW-0812">Transmembrane</keyword>
<sequence length="78" mass="8671">MTTFPPKSNEADARQRGTRAFFFGLFLDVAVAVVLVLSTSLTDLQWTREYWIALGLSAAKSVLQAIVTYLARKLIPPK</sequence>
<evidence type="ECO:0000313" key="2">
    <source>
        <dbReference type="EMBL" id="GLI01033.1"/>
    </source>
</evidence>
<name>A0ABQ5R3X9_9ACTN</name>
<feature type="transmembrane region" description="Helical" evidence="1">
    <location>
        <begin position="50"/>
        <end position="71"/>
    </location>
</feature>
<dbReference type="Proteomes" id="UP001144280">
    <property type="component" value="Unassembled WGS sequence"/>
</dbReference>
<dbReference type="RefSeq" id="WP_281901727.1">
    <property type="nucleotide sequence ID" value="NZ_BSDI01000040.1"/>
</dbReference>
<keyword evidence="1" id="KW-0472">Membrane</keyword>
<evidence type="ECO:0000256" key="1">
    <source>
        <dbReference type="SAM" id="Phobius"/>
    </source>
</evidence>
<organism evidence="2 3">
    <name type="scientific">Phytohabitans aurantiacus</name>
    <dbReference type="NCBI Taxonomy" id="3016789"/>
    <lineage>
        <taxon>Bacteria</taxon>
        <taxon>Bacillati</taxon>
        <taxon>Actinomycetota</taxon>
        <taxon>Actinomycetes</taxon>
        <taxon>Micromonosporales</taxon>
        <taxon>Micromonosporaceae</taxon>
    </lineage>
</organism>
<keyword evidence="3" id="KW-1185">Reference proteome</keyword>
<gene>
    <name evidence="2" type="ORF">Pa4123_63090</name>
</gene>